<dbReference type="PIRSF" id="PIRSF021383">
    <property type="entry name" value="YunB"/>
    <property type="match status" value="1"/>
</dbReference>
<keyword evidence="4" id="KW-1185">Reference proteome</keyword>
<sequence>MRFHGQSPRKYNKRIRQSYRYPNHGPKRKRRWLPILFPAFILTIAIFLYSVNAKLTPIYMNYAEVQTEKIAAHVITQAIKSRSTEMYNVNDIIENVPTDSPGMVTNTFNTEIISKTMAEIQSLIEAHLELAERGELEILPLSENIKYDPDEMETYGGVVFFVPMGQATNIPLLGNLGPKIPIRFHVIGDVQTTIENEIEEFGINNAIVTVNVVVTVNVQIIVPLATRKSVVTQKIPVAIGLIQSPIPQIYNRGDVNPPQIEVPFPLKGQE</sequence>
<accession>A0ABZ0L2U5</accession>
<protein>
    <submittedName>
        <fullName evidence="3">Sporulation protein YunB</fullName>
    </submittedName>
</protein>
<evidence type="ECO:0000313" key="4">
    <source>
        <dbReference type="Proteomes" id="UP001303902"/>
    </source>
</evidence>
<feature type="region of interest" description="Disordered" evidence="1">
    <location>
        <begin position="1"/>
        <end position="23"/>
    </location>
</feature>
<dbReference type="Proteomes" id="UP001303902">
    <property type="component" value="Chromosome"/>
</dbReference>
<evidence type="ECO:0000313" key="3">
    <source>
        <dbReference type="EMBL" id="WOV86433.1"/>
    </source>
</evidence>
<proteinExistence type="predicted"/>
<dbReference type="RefSeq" id="WP_317965605.1">
    <property type="nucleotide sequence ID" value="NZ_CP129118.1"/>
</dbReference>
<evidence type="ECO:0000256" key="1">
    <source>
        <dbReference type="SAM" id="MobiDB-lite"/>
    </source>
</evidence>
<name>A0ABZ0L2U5_9BACL</name>
<dbReference type="Pfam" id="PF09560">
    <property type="entry name" value="Spore_YunB"/>
    <property type="match status" value="1"/>
</dbReference>
<dbReference type="NCBIfam" id="TIGR02832">
    <property type="entry name" value="spo_yunB"/>
    <property type="match status" value="1"/>
</dbReference>
<evidence type="ECO:0000256" key="2">
    <source>
        <dbReference type="SAM" id="Phobius"/>
    </source>
</evidence>
<keyword evidence="2" id="KW-0472">Membrane</keyword>
<feature type="transmembrane region" description="Helical" evidence="2">
    <location>
        <begin position="32"/>
        <end position="51"/>
    </location>
</feature>
<keyword evidence="2" id="KW-0812">Transmembrane</keyword>
<dbReference type="InterPro" id="IPR014197">
    <property type="entry name" value="Sporulation_prot_YunB"/>
</dbReference>
<dbReference type="EMBL" id="CP129118">
    <property type="protein sequence ID" value="WOV86433.1"/>
    <property type="molecule type" value="Genomic_DNA"/>
</dbReference>
<gene>
    <name evidence="3" type="primary">yunB</name>
    <name evidence="3" type="ORF">QWT69_10945</name>
</gene>
<keyword evidence="2" id="KW-1133">Transmembrane helix</keyword>
<reference evidence="3 4" key="1">
    <citation type="submission" date="2023-06" db="EMBL/GenBank/DDBJ databases">
        <title>Sporosarcina sp. nov., isolated from Korean tranditional fermented seafood 'Jeotgal'.</title>
        <authorList>
            <person name="Yang A.I."/>
            <person name="Shin N.-R."/>
        </authorList>
    </citation>
    <scope>NUCLEOTIDE SEQUENCE [LARGE SCALE GENOMIC DNA]</scope>
    <source>
        <strain evidence="3 4">T2O-4</strain>
    </source>
</reference>
<organism evidence="3 4">
    <name type="scientific">Sporosarcina oncorhynchi</name>
    <dbReference type="NCBI Taxonomy" id="3056444"/>
    <lineage>
        <taxon>Bacteria</taxon>
        <taxon>Bacillati</taxon>
        <taxon>Bacillota</taxon>
        <taxon>Bacilli</taxon>
        <taxon>Bacillales</taxon>
        <taxon>Caryophanaceae</taxon>
        <taxon>Sporosarcina</taxon>
    </lineage>
</organism>